<dbReference type="EMBL" id="JBHLZU010000026">
    <property type="protein sequence ID" value="MFB9908240.1"/>
    <property type="molecule type" value="Genomic_DNA"/>
</dbReference>
<comment type="caution">
    <text evidence="2">The sequence shown here is derived from an EMBL/GenBank/DDBJ whole genome shotgun (WGS) entry which is preliminary data.</text>
</comment>
<dbReference type="Proteomes" id="UP001589693">
    <property type="component" value="Unassembled WGS sequence"/>
</dbReference>
<keyword evidence="1" id="KW-0732">Signal</keyword>
<protein>
    <submittedName>
        <fullName evidence="2">Uncharacterized protein</fullName>
    </submittedName>
</protein>
<proteinExistence type="predicted"/>
<evidence type="ECO:0000313" key="3">
    <source>
        <dbReference type="Proteomes" id="UP001589693"/>
    </source>
</evidence>
<accession>A0ABV6A524</accession>
<feature type="signal peptide" evidence="1">
    <location>
        <begin position="1"/>
        <end position="22"/>
    </location>
</feature>
<dbReference type="RefSeq" id="WP_377859747.1">
    <property type="nucleotide sequence ID" value="NZ_JBHLZU010000026.1"/>
</dbReference>
<gene>
    <name evidence="2" type="ORF">ACFFQA_30270</name>
</gene>
<keyword evidence="3" id="KW-1185">Reference proteome</keyword>
<name>A0ABV6A524_9PSEU</name>
<feature type="chain" id="PRO_5046987844" evidence="1">
    <location>
        <begin position="23"/>
        <end position="58"/>
    </location>
</feature>
<evidence type="ECO:0000256" key="1">
    <source>
        <dbReference type="SAM" id="SignalP"/>
    </source>
</evidence>
<evidence type="ECO:0000313" key="2">
    <source>
        <dbReference type="EMBL" id="MFB9908240.1"/>
    </source>
</evidence>
<sequence>MTLKAFLCALALLTVGVSPASAQSGCASPAARAGVCDQVCGKVCKVPGICDALCAVMC</sequence>
<reference evidence="2 3" key="1">
    <citation type="submission" date="2024-09" db="EMBL/GenBank/DDBJ databases">
        <authorList>
            <person name="Sun Q."/>
            <person name="Mori K."/>
        </authorList>
    </citation>
    <scope>NUCLEOTIDE SEQUENCE [LARGE SCALE GENOMIC DNA]</scope>
    <source>
        <strain evidence="2 3">TBRC 7907</strain>
    </source>
</reference>
<organism evidence="2 3">
    <name type="scientific">Allokutzneria oryzae</name>
    <dbReference type="NCBI Taxonomy" id="1378989"/>
    <lineage>
        <taxon>Bacteria</taxon>
        <taxon>Bacillati</taxon>
        <taxon>Actinomycetota</taxon>
        <taxon>Actinomycetes</taxon>
        <taxon>Pseudonocardiales</taxon>
        <taxon>Pseudonocardiaceae</taxon>
        <taxon>Allokutzneria</taxon>
    </lineage>
</organism>